<dbReference type="AlphaFoldDB" id="A0A0H5QLT7"/>
<dbReference type="EMBL" id="HACM01002678">
    <property type="protein sequence ID" value="CRZ03120.1"/>
    <property type="molecule type" value="Transcribed_RNA"/>
</dbReference>
<protein>
    <submittedName>
        <fullName evidence="1">Uncharacterized protein</fullName>
    </submittedName>
</protein>
<reference evidence="1" key="1">
    <citation type="submission" date="2015-04" db="EMBL/GenBank/DDBJ databases">
        <title>The genome sequence of the plant pathogenic Rhizarian Plasmodiophora brassicae reveals insights in its biotrophic life cycle and the origin of chitin synthesis.</title>
        <authorList>
            <person name="Schwelm A."/>
            <person name="Fogelqvist J."/>
            <person name="Knaust A."/>
            <person name="Julke S."/>
            <person name="Lilja T."/>
            <person name="Dhandapani V."/>
            <person name="Bonilla-Rosso G."/>
            <person name="Karlsson M."/>
            <person name="Shevchenko A."/>
            <person name="Choi S.R."/>
            <person name="Kim H.G."/>
            <person name="Park J.Y."/>
            <person name="Lim Y.P."/>
            <person name="Ludwig-Muller J."/>
            <person name="Dixelius C."/>
        </authorList>
    </citation>
    <scope>NUCLEOTIDE SEQUENCE</scope>
    <source>
        <tissue evidence="1">Potato root galls</tissue>
    </source>
</reference>
<organism evidence="1">
    <name type="scientific">Spongospora subterranea</name>
    <dbReference type="NCBI Taxonomy" id="70186"/>
    <lineage>
        <taxon>Eukaryota</taxon>
        <taxon>Sar</taxon>
        <taxon>Rhizaria</taxon>
        <taxon>Endomyxa</taxon>
        <taxon>Phytomyxea</taxon>
        <taxon>Plasmodiophorida</taxon>
        <taxon>Plasmodiophoridae</taxon>
        <taxon>Spongospora</taxon>
    </lineage>
</organism>
<accession>A0A0H5QLT7</accession>
<sequence>EAALTALLPKPESPKPPASVPLYHLIGCVVLAQGLKQSWKLPDMRSNRYSIVLYNCVLSLDVHLRESNSRPDALEFLSGFMHSPDVYGNRFEDSYVIGVAAQAANTGCAEVIRAMIEEDDRIAKHYLVIDCALGWTSLEVLACILDHTDLSVPSRLVQSNNVYMWSLHDCNDDAGLLADASADPRIEAYLVERLPWLADMWAVTGCKCIPDENIAIYRSCQEC</sequence>
<evidence type="ECO:0000313" key="1">
    <source>
        <dbReference type="EMBL" id="CRZ03120.1"/>
    </source>
</evidence>
<name>A0A0H5QLT7_9EUKA</name>
<feature type="non-terminal residue" evidence="1">
    <location>
        <position position="1"/>
    </location>
</feature>
<proteinExistence type="predicted"/>